<gene>
    <name evidence="2" type="ORF">B0H66DRAFT_587602</name>
</gene>
<dbReference type="EMBL" id="JAUEDM010000001">
    <property type="protein sequence ID" value="KAK3331401.1"/>
    <property type="molecule type" value="Genomic_DNA"/>
</dbReference>
<dbReference type="AlphaFoldDB" id="A0AAE0IVN4"/>
<name>A0AAE0IVN4_9PEZI</name>
<feature type="compositionally biased region" description="Low complexity" evidence="1">
    <location>
        <begin position="92"/>
        <end position="105"/>
    </location>
</feature>
<evidence type="ECO:0000313" key="2">
    <source>
        <dbReference type="EMBL" id="KAK3331401.1"/>
    </source>
</evidence>
<comment type="caution">
    <text evidence="2">The sequence shown here is derived from an EMBL/GenBank/DDBJ whole genome shotgun (WGS) entry which is preliminary data.</text>
</comment>
<dbReference type="Proteomes" id="UP001283341">
    <property type="component" value="Unassembled WGS sequence"/>
</dbReference>
<evidence type="ECO:0000313" key="3">
    <source>
        <dbReference type="Proteomes" id="UP001283341"/>
    </source>
</evidence>
<evidence type="ECO:0000256" key="1">
    <source>
        <dbReference type="SAM" id="MobiDB-lite"/>
    </source>
</evidence>
<sequence>MMTIDSPVSAQYPGIPRTRSRVNAMFSAQRHALMLHQYKGHIHPYRLSKATKNTVLSQRRPIIDSPSLLKICPRPSSPGLSAPRTFTKGKNKSLPSSKKVSSSFSTPHSRNIKFGFKATATLTTNTRRPPTAIKPTTQPGQGIKPTNMCIIKHYVWYCDQGENCPYFDRRTRRLRRWAELWIEKTATCCGRHPTSTRCRDCPYVVEGEITTTYKDETCDFCSGHKPWPTVTEIARIHGH</sequence>
<feature type="region of interest" description="Disordered" evidence="1">
    <location>
        <begin position="73"/>
        <end position="106"/>
    </location>
</feature>
<proteinExistence type="predicted"/>
<reference evidence="2" key="2">
    <citation type="submission" date="2023-06" db="EMBL/GenBank/DDBJ databases">
        <authorList>
            <consortium name="Lawrence Berkeley National Laboratory"/>
            <person name="Haridas S."/>
            <person name="Hensen N."/>
            <person name="Bonometti L."/>
            <person name="Westerberg I."/>
            <person name="Brannstrom I.O."/>
            <person name="Guillou S."/>
            <person name="Cros-Aarteil S."/>
            <person name="Calhoun S."/>
            <person name="Kuo A."/>
            <person name="Mondo S."/>
            <person name="Pangilinan J."/>
            <person name="Riley R."/>
            <person name="Labutti K."/>
            <person name="Andreopoulos B."/>
            <person name="Lipzen A."/>
            <person name="Chen C."/>
            <person name="Yanf M."/>
            <person name="Daum C."/>
            <person name="Ng V."/>
            <person name="Clum A."/>
            <person name="Steindorff A."/>
            <person name="Ohm R."/>
            <person name="Martin F."/>
            <person name="Silar P."/>
            <person name="Natvig D."/>
            <person name="Lalanne C."/>
            <person name="Gautier V."/>
            <person name="Ament-Velasquez S.L."/>
            <person name="Kruys A."/>
            <person name="Hutchinson M.I."/>
            <person name="Powell A.J."/>
            <person name="Barry K."/>
            <person name="Miller A.N."/>
            <person name="Grigoriev I.V."/>
            <person name="Debuchy R."/>
            <person name="Gladieux P."/>
            <person name="Thoren M.H."/>
            <person name="Johannesson H."/>
        </authorList>
    </citation>
    <scope>NUCLEOTIDE SEQUENCE</scope>
    <source>
        <strain evidence="2">CBS 118394</strain>
    </source>
</reference>
<reference evidence="2" key="1">
    <citation type="journal article" date="2023" name="Mol. Phylogenet. Evol.">
        <title>Genome-scale phylogeny and comparative genomics of the fungal order Sordariales.</title>
        <authorList>
            <person name="Hensen N."/>
            <person name="Bonometti L."/>
            <person name="Westerberg I."/>
            <person name="Brannstrom I.O."/>
            <person name="Guillou S."/>
            <person name="Cros-Aarteil S."/>
            <person name="Calhoun S."/>
            <person name="Haridas S."/>
            <person name="Kuo A."/>
            <person name="Mondo S."/>
            <person name="Pangilinan J."/>
            <person name="Riley R."/>
            <person name="LaButti K."/>
            <person name="Andreopoulos B."/>
            <person name="Lipzen A."/>
            <person name="Chen C."/>
            <person name="Yan M."/>
            <person name="Daum C."/>
            <person name="Ng V."/>
            <person name="Clum A."/>
            <person name="Steindorff A."/>
            <person name="Ohm R.A."/>
            <person name="Martin F."/>
            <person name="Silar P."/>
            <person name="Natvig D.O."/>
            <person name="Lalanne C."/>
            <person name="Gautier V."/>
            <person name="Ament-Velasquez S.L."/>
            <person name="Kruys A."/>
            <person name="Hutchinson M.I."/>
            <person name="Powell A.J."/>
            <person name="Barry K."/>
            <person name="Miller A.N."/>
            <person name="Grigoriev I.V."/>
            <person name="Debuchy R."/>
            <person name="Gladieux P."/>
            <person name="Hiltunen Thoren M."/>
            <person name="Johannesson H."/>
        </authorList>
    </citation>
    <scope>NUCLEOTIDE SEQUENCE</scope>
    <source>
        <strain evidence="2">CBS 118394</strain>
    </source>
</reference>
<protein>
    <submittedName>
        <fullName evidence="2">Uncharacterized protein</fullName>
    </submittedName>
</protein>
<accession>A0AAE0IVN4</accession>
<organism evidence="2 3">
    <name type="scientific">Apodospora peruviana</name>
    <dbReference type="NCBI Taxonomy" id="516989"/>
    <lineage>
        <taxon>Eukaryota</taxon>
        <taxon>Fungi</taxon>
        <taxon>Dikarya</taxon>
        <taxon>Ascomycota</taxon>
        <taxon>Pezizomycotina</taxon>
        <taxon>Sordariomycetes</taxon>
        <taxon>Sordariomycetidae</taxon>
        <taxon>Sordariales</taxon>
        <taxon>Lasiosphaeriaceae</taxon>
        <taxon>Apodospora</taxon>
    </lineage>
</organism>
<keyword evidence="3" id="KW-1185">Reference proteome</keyword>